<dbReference type="Gene3D" id="1.10.287.500">
    <property type="entry name" value="Helix hairpin bin"/>
    <property type="match status" value="1"/>
</dbReference>
<sequence>MYNQEHKLYEELGALARFVDNARNAISTATPQITSINTQLPAATSHLSDLSKMTEDGTLEVMRLTEIMQDNHERVAKDLSAVVEVLQAMDCVALAGRLGNVSSVLAQDNKYLTEIMTALSFQDLVAQRVKKLVVILDEVQGKLMELVVVFGLQGKGEAASDAGTAGHLLKQLEESKTTAMQQKVADDILAQFGFK</sequence>
<dbReference type="Proteomes" id="UP000198736">
    <property type="component" value="Unassembled WGS sequence"/>
</dbReference>
<organism evidence="1 2">
    <name type="scientific">Candidatus Nitrospira nitrificans</name>
    <dbReference type="NCBI Taxonomy" id="1742973"/>
    <lineage>
        <taxon>Bacteria</taxon>
        <taxon>Pseudomonadati</taxon>
        <taxon>Nitrospirota</taxon>
        <taxon>Nitrospiria</taxon>
        <taxon>Nitrospirales</taxon>
        <taxon>Nitrospiraceae</taxon>
        <taxon>Nitrospira</taxon>
    </lineage>
</organism>
<dbReference type="RefSeq" id="WP_090893727.1">
    <property type="nucleotide sequence ID" value="NZ_CZPZ01000001.1"/>
</dbReference>
<dbReference type="STRING" id="1742973.COMA2_10140"/>
<dbReference type="AlphaFoldDB" id="A0A0S4L479"/>
<dbReference type="GO" id="GO:0050920">
    <property type="term" value="P:regulation of chemotaxis"/>
    <property type="evidence" value="ECO:0007669"/>
    <property type="project" value="InterPro"/>
</dbReference>
<evidence type="ECO:0000313" key="1">
    <source>
        <dbReference type="EMBL" id="CUS31502.1"/>
    </source>
</evidence>
<gene>
    <name evidence="1" type="ORF">COMA2_10140</name>
</gene>
<protein>
    <submittedName>
        <fullName evidence="1">Putative Chemotaxis regulator CheZ</fullName>
    </submittedName>
</protein>
<keyword evidence="2" id="KW-1185">Reference proteome</keyword>
<dbReference type="EMBL" id="CZPZ01000001">
    <property type="protein sequence ID" value="CUS31502.1"/>
    <property type="molecule type" value="Genomic_DNA"/>
</dbReference>
<accession>A0A0S4L479</accession>
<dbReference type="OrthoDB" id="5455460at2"/>
<dbReference type="GO" id="GO:0003824">
    <property type="term" value="F:catalytic activity"/>
    <property type="evidence" value="ECO:0007669"/>
    <property type="project" value="InterPro"/>
</dbReference>
<proteinExistence type="predicted"/>
<reference evidence="2" key="1">
    <citation type="submission" date="2015-10" db="EMBL/GenBank/DDBJ databases">
        <authorList>
            <person name="Luecker S."/>
            <person name="Luecker S."/>
        </authorList>
    </citation>
    <scope>NUCLEOTIDE SEQUENCE [LARGE SCALE GENOMIC DNA]</scope>
</reference>
<dbReference type="GO" id="GO:0009288">
    <property type="term" value="C:bacterial-type flagellum"/>
    <property type="evidence" value="ECO:0007669"/>
    <property type="project" value="InterPro"/>
</dbReference>
<dbReference type="Pfam" id="PF04344">
    <property type="entry name" value="CheZ"/>
    <property type="match status" value="1"/>
</dbReference>
<name>A0A0S4L479_9BACT</name>
<dbReference type="SUPFAM" id="SSF75708">
    <property type="entry name" value="Chemotaxis phosphatase CheZ"/>
    <property type="match status" value="1"/>
</dbReference>
<dbReference type="InterPro" id="IPR007439">
    <property type="entry name" value="Chemotax_Pase_CheZ"/>
</dbReference>
<evidence type="ECO:0000313" key="2">
    <source>
        <dbReference type="Proteomes" id="UP000198736"/>
    </source>
</evidence>